<keyword evidence="7" id="KW-0406">Ion transport</keyword>
<reference evidence="12 13" key="1">
    <citation type="submission" date="2019-04" db="EMBL/GenBank/DDBJ databases">
        <authorList>
            <person name="Van Vliet M D."/>
        </authorList>
    </citation>
    <scope>NUCLEOTIDE SEQUENCE [LARGE SCALE GENOMIC DNA]</scope>
    <source>
        <strain evidence="12 13">F21</strain>
    </source>
</reference>
<keyword evidence="4 9" id="KW-0812">Transmembrane</keyword>
<dbReference type="PANTHER" id="PTHR11562">
    <property type="entry name" value="CATION EFFLUX PROTEIN/ ZINC TRANSPORTER"/>
    <property type="match status" value="1"/>
</dbReference>
<protein>
    <submittedName>
        <fullName evidence="12">Zinc transporter ZitB</fullName>
    </submittedName>
</protein>
<dbReference type="GO" id="GO:0005886">
    <property type="term" value="C:plasma membrane"/>
    <property type="evidence" value="ECO:0007669"/>
    <property type="project" value="TreeGrafter"/>
</dbReference>
<dbReference type="InterPro" id="IPR027470">
    <property type="entry name" value="Cation_efflux_CTD"/>
</dbReference>
<dbReference type="InterPro" id="IPR027469">
    <property type="entry name" value="Cation_efflux_TMD_sf"/>
</dbReference>
<comment type="similarity">
    <text evidence="2">Belongs to the cation diffusion facilitator (CDF) transporter (TC 2.A.4) family. SLC30A subfamily.</text>
</comment>
<gene>
    <name evidence="12" type="primary">zitB</name>
    <name evidence="12" type="ORF">SCARR_04955</name>
</gene>
<dbReference type="InterPro" id="IPR036837">
    <property type="entry name" value="Cation_efflux_CTD_sf"/>
</dbReference>
<keyword evidence="5" id="KW-0864">Zinc transport</keyword>
<feature type="transmembrane region" description="Helical" evidence="9">
    <location>
        <begin position="27"/>
        <end position="47"/>
    </location>
</feature>
<dbReference type="Proteomes" id="UP000346198">
    <property type="component" value="Unassembled WGS sequence"/>
</dbReference>
<feature type="transmembrane region" description="Helical" evidence="9">
    <location>
        <begin position="124"/>
        <end position="144"/>
    </location>
</feature>
<feature type="domain" description="Cation efflux protein transmembrane" evidence="10">
    <location>
        <begin position="25"/>
        <end position="214"/>
    </location>
</feature>
<keyword evidence="8 9" id="KW-0472">Membrane</keyword>
<keyword evidence="6 9" id="KW-1133">Transmembrane helix</keyword>
<dbReference type="SUPFAM" id="SSF160240">
    <property type="entry name" value="Cation efflux protein cytoplasmic domain-like"/>
    <property type="match status" value="1"/>
</dbReference>
<evidence type="ECO:0000256" key="2">
    <source>
        <dbReference type="ARBA" id="ARBA00008873"/>
    </source>
</evidence>
<evidence type="ECO:0000259" key="10">
    <source>
        <dbReference type="Pfam" id="PF01545"/>
    </source>
</evidence>
<evidence type="ECO:0000256" key="9">
    <source>
        <dbReference type="SAM" id="Phobius"/>
    </source>
</evidence>
<evidence type="ECO:0000256" key="7">
    <source>
        <dbReference type="ARBA" id="ARBA00023065"/>
    </source>
</evidence>
<evidence type="ECO:0000259" key="11">
    <source>
        <dbReference type="Pfam" id="PF16916"/>
    </source>
</evidence>
<dbReference type="AlphaFoldDB" id="A0A6C2URH4"/>
<evidence type="ECO:0000256" key="3">
    <source>
        <dbReference type="ARBA" id="ARBA00022448"/>
    </source>
</evidence>
<dbReference type="Gene3D" id="1.20.1510.10">
    <property type="entry name" value="Cation efflux protein transmembrane domain"/>
    <property type="match status" value="1"/>
</dbReference>
<organism evidence="12 13">
    <name type="scientific">Pontiella sulfatireligans</name>
    <dbReference type="NCBI Taxonomy" id="2750658"/>
    <lineage>
        <taxon>Bacteria</taxon>
        <taxon>Pseudomonadati</taxon>
        <taxon>Kiritimatiellota</taxon>
        <taxon>Kiritimatiellia</taxon>
        <taxon>Kiritimatiellales</taxon>
        <taxon>Pontiellaceae</taxon>
        <taxon>Pontiella</taxon>
    </lineage>
</organism>
<sequence>MSGHHHHEAADEGIDDRSMDRRLSFSIVLNGVIVVAEVVGGLLSGSLSLLSDALHNLTDVAALVLALIARRLGRRPPSTRHTYGLGRVEVISALANSVTILVVGTLVCRAAILRFLHPESVSSGLMLVVASIGLAANLASVFLLKGHGHDDLNMRGAFLHLLQDTLSSVVVVLAALFSGWRYGVYLDPLASILVIAMIVRSSWTLLNESLHVLLESTPAGLDLGALRSDIQKTVPGSDLHHVHVWEVQPGKRMMTAHVQLDDRPLSEVDALLKRVHARLAERWHIDHAVLEPEFKGCGSNELLPAGTGKG</sequence>
<dbReference type="InterPro" id="IPR058533">
    <property type="entry name" value="Cation_efflux_TM"/>
</dbReference>
<dbReference type="SUPFAM" id="SSF161111">
    <property type="entry name" value="Cation efflux protein transmembrane domain-like"/>
    <property type="match status" value="1"/>
</dbReference>
<proteinExistence type="inferred from homology"/>
<keyword evidence="13" id="KW-1185">Reference proteome</keyword>
<dbReference type="GO" id="GO:0005385">
    <property type="term" value="F:zinc ion transmembrane transporter activity"/>
    <property type="evidence" value="ECO:0007669"/>
    <property type="project" value="TreeGrafter"/>
</dbReference>
<evidence type="ECO:0000256" key="4">
    <source>
        <dbReference type="ARBA" id="ARBA00022692"/>
    </source>
</evidence>
<evidence type="ECO:0000313" key="13">
    <source>
        <dbReference type="Proteomes" id="UP000346198"/>
    </source>
</evidence>
<dbReference type="Pfam" id="PF16916">
    <property type="entry name" value="ZT_dimer"/>
    <property type="match status" value="1"/>
</dbReference>
<evidence type="ECO:0000256" key="5">
    <source>
        <dbReference type="ARBA" id="ARBA00022906"/>
    </source>
</evidence>
<feature type="transmembrane region" description="Helical" evidence="9">
    <location>
        <begin position="156"/>
        <end position="177"/>
    </location>
</feature>
<dbReference type="RefSeq" id="WP_168433578.1">
    <property type="nucleotide sequence ID" value="NZ_CAAHFH010000002.1"/>
</dbReference>
<feature type="domain" description="Cation efflux protein cytoplasmic" evidence="11">
    <location>
        <begin position="222"/>
        <end position="288"/>
    </location>
</feature>
<dbReference type="Pfam" id="PF01545">
    <property type="entry name" value="Cation_efflux"/>
    <property type="match status" value="1"/>
</dbReference>
<comment type="subcellular location">
    <subcellularLocation>
        <location evidence="1">Membrane</location>
        <topology evidence="1">Multi-pass membrane protein</topology>
    </subcellularLocation>
</comment>
<evidence type="ECO:0000256" key="8">
    <source>
        <dbReference type="ARBA" id="ARBA00023136"/>
    </source>
</evidence>
<evidence type="ECO:0000313" key="12">
    <source>
        <dbReference type="EMBL" id="VGO22858.1"/>
    </source>
</evidence>
<evidence type="ECO:0000256" key="6">
    <source>
        <dbReference type="ARBA" id="ARBA00022989"/>
    </source>
</evidence>
<keyword evidence="5" id="KW-0862">Zinc</keyword>
<dbReference type="PANTHER" id="PTHR11562:SF17">
    <property type="entry name" value="RE54080P-RELATED"/>
    <property type="match status" value="1"/>
</dbReference>
<dbReference type="EMBL" id="CAAHFH010000002">
    <property type="protein sequence ID" value="VGO22858.1"/>
    <property type="molecule type" value="Genomic_DNA"/>
</dbReference>
<dbReference type="InterPro" id="IPR002524">
    <property type="entry name" value="Cation_efflux"/>
</dbReference>
<dbReference type="InterPro" id="IPR050681">
    <property type="entry name" value="CDF/SLC30A"/>
</dbReference>
<feature type="transmembrane region" description="Helical" evidence="9">
    <location>
        <begin position="90"/>
        <end position="112"/>
    </location>
</feature>
<keyword evidence="3" id="KW-0813">Transport</keyword>
<dbReference type="NCBIfam" id="TIGR01297">
    <property type="entry name" value="CDF"/>
    <property type="match status" value="1"/>
</dbReference>
<accession>A0A6C2URH4</accession>
<evidence type="ECO:0000256" key="1">
    <source>
        <dbReference type="ARBA" id="ARBA00004141"/>
    </source>
</evidence>
<name>A0A6C2URH4_9BACT</name>